<keyword evidence="5" id="KW-1185">Reference proteome</keyword>
<evidence type="ECO:0000256" key="1">
    <source>
        <dbReference type="ARBA" id="ARBA00022729"/>
    </source>
</evidence>
<comment type="caution">
    <text evidence="4">The sequence shown here is derived from an EMBL/GenBank/DDBJ whole genome shotgun (WGS) entry which is preliminary data.</text>
</comment>
<dbReference type="InterPro" id="IPR050955">
    <property type="entry name" value="Plant_Biomass_Hydrol_Est"/>
</dbReference>
<dbReference type="PROSITE" id="PS51257">
    <property type="entry name" value="PROKAR_LIPOPROTEIN"/>
    <property type="match status" value="1"/>
</dbReference>
<evidence type="ECO:0000256" key="3">
    <source>
        <dbReference type="SAM" id="SignalP"/>
    </source>
</evidence>
<dbReference type="Pfam" id="PF10503">
    <property type="entry name" value="Esterase_PHB"/>
    <property type="match status" value="1"/>
</dbReference>
<reference evidence="5" key="1">
    <citation type="journal article" date="2019" name="Int. J. Syst. Evol. Microbiol.">
        <title>The Global Catalogue of Microorganisms (GCM) 10K type strain sequencing project: providing services to taxonomists for standard genome sequencing and annotation.</title>
        <authorList>
            <consortium name="The Broad Institute Genomics Platform"/>
            <consortium name="The Broad Institute Genome Sequencing Center for Infectious Disease"/>
            <person name="Wu L."/>
            <person name="Ma J."/>
        </authorList>
    </citation>
    <scope>NUCLEOTIDE SEQUENCE [LARGE SCALE GENOMIC DNA]</scope>
    <source>
        <strain evidence="5">JCM 13250</strain>
    </source>
</reference>
<proteinExistence type="predicted"/>
<gene>
    <name evidence="4" type="ORF">GCM10009682_42140</name>
</gene>
<dbReference type="InterPro" id="IPR010126">
    <property type="entry name" value="Esterase_phb"/>
</dbReference>
<dbReference type="PANTHER" id="PTHR43037:SF1">
    <property type="entry name" value="BLL1128 PROTEIN"/>
    <property type="match status" value="1"/>
</dbReference>
<keyword evidence="1 3" id="KW-0732">Signal</keyword>
<sequence>MSVARRGTLAALTAVIVLAGCGVGDAAPASPVTRASVPSSWTQSGPGDHVITADWAGEQRSFRLHVPPGKQRGVPAPLVVALHGYQGDAAGFAAATGFDELADEHGFLVLYPEALSGSWNALYCCGDTDDVGFIRALVERLARDGAGDPARTYVTGFSQGAELAYRLAVELPGVFAAIAPVAAGFNTSGVAQPPTFRPDRPVSVMTYYGTLDPYAGQVEEGLKVWGDRVGCPAVRPGAAAVRCVDGSDVASYAVDGLGHQWPTAGDQPPASARIWDFFAAHPRPS</sequence>
<dbReference type="Proteomes" id="UP001500218">
    <property type="component" value="Unassembled WGS sequence"/>
</dbReference>
<dbReference type="Gene3D" id="3.40.50.1820">
    <property type="entry name" value="alpha/beta hydrolase"/>
    <property type="match status" value="1"/>
</dbReference>
<dbReference type="InterPro" id="IPR029058">
    <property type="entry name" value="AB_hydrolase_fold"/>
</dbReference>
<dbReference type="EMBL" id="BAAALT010000145">
    <property type="protein sequence ID" value="GAA1816867.1"/>
    <property type="molecule type" value="Genomic_DNA"/>
</dbReference>
<accession>A0ABP4YN28</accession>
<name>A0ABP4YN28_9ACTN</name>
<dbReference type="PANTHER" id="PTHR43037">
    <property type="entry name" value="UNNAMED PRODUCT-RELATED"/>
    <property type="match status" value="1"/>
</dbReference>
<protein>
    <submittedName>
        <fullName evidence="4">PHB depolymerase family esterase</fullName>
    </submittedName>
</protein>
<organism evidence="4 5">
    <name type="scientific">Luedemannella flava</name>
    <dbReference type="NCBI Taxonomy" id="349316"/>
    <lineage>
        <taxon>Bacteria</taxon>
        <taxon>Bacillati</taxon>
        <taxon>Actinomycetota</taxon>
        <taxon>Actinomycetes</taxon>
        <taxon>Micromonosporales</taxon>
        <taxon>Micromonosporaceae</taxon>
        <taxon>Luedemannella</taxon>
    </lineage>
</organism>
<evidence type="ECO:0000313" key="5">
    <source>
        <dbReference type="Proteomes" id="UP001500218"/>
    </source>
</evidence>
<keyword evidence="2" id="KW-0378">Hydrolase</keyword>
<feature type="chain" id="PRO_5046139050" evidence="3">
    <location>
        <begin position="20"/>
        <end position="285"/>
    </location>
</feature>
<evidence type="ECO:0000256" key="2">
    <source>
        <dbReference type="ARBA" id="ARBA00022801"/>
    </source>
</evidence>
<dbReference type="RefSeq" id="WP_344134919.1">
    <property type="nucleotide sequence ID" value="NZ_BAAALT010000145.1"/>
</dbReference>
<evidence type="ECO:0000313" key="4">
    <source>
        <dbReference type="EMBL" id="GAA1816867.1"/>
    </source>
</evidence>
<dbReference type="SUPFAM" id="SSF53474">
    <property type="entry name" value="alpha/beta-Hydrolases"/>
    <property type="match status" value="1"/>
</dbReference>
<feature type="signal peptide" evidence="3">
    <location>
        <begin position="1"/>
        <end position="19"/>
    </location>
</feature>